<protein>
    <submittedName>
        <fullName evidence="1">Uncharacterized protein</fullName>
    </submittedName>
</protein>
<dbReference type="Proteomes" id="UP000785679">
    <property type="component" value="Unassembled WGS sequence"/>
</dbReference>
<dbReference type="AlphaFoldDB" id="A0A8J8P108"/>
<dbReference type="EMBL" id="RRYP01002349">
    <property type="protein sequence ID" value="TNV84868.1"/>
    <property type="molecule type" value="Genomic_DNA"/>
</dbReference>
<comment type="caution">
    <text evidence="1">The sequence shown here is derived from an EMBL/GenBank/DDBJ whole genome shotgun (WGS) entry which is preliminary data.</text>
</comment>
<proteinExistence type="predicted"/>
<accession>A0A8J8P108</accession>
<sequence length="73" mass="8705">MMKADQSPPLDYKSIKTTQETKGLPMAIIYWRRKIVLMIKQEKKYNNRYLMNMSYQLAKEILHLLGPKISFNL</sequence>
<evidence type="ECO:0000313" key="2">
    <source>
        <dbReference type="Proteomes" id="UP000785679"/>
    </source>
</evidence>
<evidence type="ECO:0000313" key="1">
    <source>
        <dbReference type="EMBL" id="TNV84868.1"/>
    </source>
</evidence>
<keyword evidence="2" id="KW-1185">Reference proteome</keyword>
<name>A0A8J8P108_HALGN</name>
<reference evidence="1" key="1">
    <citation type="submission" date="2019-06" db="EMBL/GenBank/DDBJ databases">
        <authorList>
            <person name="Zheng W."/>
        </authorList>
    </citation>
    <scope>NUCLEOTIDE SEQUENCE</scope>
    <source>
        <strain evidence="1">QDHG01</strain>
    </source>
</reference>
<organism evidence="1 2">
    <name type="scientific">Halteria grandinella</name>
    <dbReference type="NCBI Taxonomy" id="5974"/>
    <lineage>
        <taxon>Eukaryota</taxon>
        <taxon>Sar</taxon>
        <taxon>Alveolata</taxon>
        <taxon>Ciliophora</taxon>
        <taxon>Intramacronucleata</taxon>
        <taxon>Spirotrichea</taxon>
        <taxon>Stichotrichia</taxon>
        <taxon>Sporadotrichida</taxon>
        <taxon>Halteriidae</taxon>
        <taxon>Halteria</taxon>
    </lineage>
</organism>
<gene>
    <name evidence="1" type="ORF">FGO68_gene15147</name>
</gene>